<dbReference type="Pfam" id="PF10011">
    <property type="entry name" value="DUF2254"/>
    <property type="match status" value="1"/>
</dbReference>
<proteinExistence type="predicted"/>
<dbReference type="Proteomes" id="UP000193396">
    <property type="component" value="Unassembled WGS sequence"/>
</dbReference>
<dbReference type="OrthoDB" id="2955631at2"/>
<evidence type="ECO:0000256" key="1">
    <source>
        <dbReference type="SAM" id="Phobius"/>
    </source>
</evidence>
<sequence length="450" mass="49250">MFQRFIRIWEFLAYSLWLSPLLFAAGGAVLAVLLIQIPNEAANSILPVFWPRFDQLATVRDLLGTLLATLVTVTTFALSITMVVLTLAAGSLGPRMIRNFMGDSKTQNALGIFVGSILFLITSLMLMGDASEIAPALQVVTTAGIALFVVCVFVLILFVHHLGRSIVADEVIQRVGNNLEKTIASASNTLNDPIRAAEKAQITLPDTLDIPDQEALYANHSGYVQGIDYEKLRDVAQMQDICVSLMVRAGQHVIKGEIIGQISTTSTAETPQTAPATCQSKIGDHILIGNYRTAMLDIEFALRQLVELALRALSPGVNDPFTAIAVIYRLGRTLPHAMAFRYPVGIWRDGDDTIRIQALLSDFTGMLGAAFDQIRQSASAKPDVLLPMAEIIESLLKLAKTDHQRIMLRDHARMILRAANRDIPEKADRNAVETAINRILRCQGNTPPSQ</sequence>
<dbReference type="InterPro" id="IPR018723">
    <property type="entry name" value="DUF2254_membrane"/>
</dbReference>
<keyword evidence="1" id="KW-0812">Transmembrane</keyword>
<dbReference type="EMBL" id="JFKB01000021">
    <property type="protein sequence ID" value="OSQ44068.1"/>
    <property type="molecule type" value="Genomic_DNA"/>
</dbReference>
<keyword evidence="3" id="KW-1185">Reference proteome</keyword>
<dbReference type="RefSeq" id="WP_085620866.1">
    <property type="nucleotide sequence ID" value="NZ_JFKB01000021.1"/>
</dbReference>
<evidence type="ECO:0000313" key="2">
    <source>
        <dbReference type="EMBL" id="OSQ44068.1"/>
    </source>
</evidence>
<dbReference type="STRING" id="1293890.TALK_19660"/>
<dbReference type="AlphaFoldDB" id="A0A1Y2L743"/>
<name>A0A1Y2L743_9PROT</name>
<keyword evidence="1" id="KW-0472">Membrane</keyword>
<organism evidence="2 3">
    <name type="scientific">Thalassospira alkalitolerans</name>
    <dbReference type="NCBI Taxonomy" id="1293890"/>
    <lineage>
        <taxon>Bacteria</taxon>
        <taxon>Pseudomonadati</taxon>
        <taxon>Pseudomonadota</taxon>
        <taxon>Alphaproteobacteria</taxon>
        <taxon>Rhodospirillales</taxon>
        <taxon>Thalassospiraceae</taxon>
        <taxon>Thalassospira</taxon>
    </lineage>
</organism>
<feature type="transmembrane region" description="Helical" evidence="1">
    <location>
        <begin position="62"/>
        <end position="88"/>
    </location>
</feature>
<feature type="transmembrane region" description="Helical" evidence="1">
    <location>
        <begin position="109"/>
        <end position="127"/>
    </location>
</feature>
<feature type="transmembrane region" description="Helical" evidence="1">
    <location>
        <begin position="12"/>
        <end position="37"/>
    </location>
</feature>
<keyword evidence="1" id="KW-1133">Transmembrane helix</keyword>
<evidence type="ECO:0000313" key="3">
    <source>
        <dbReference type="Proteomes" id="UP000193396"/>
    </source>
</evidence>
<comment type="caution">
    <text evidence="2">The sequence shown here is derived from an EMBL/GenBank/DDBJ whole genome shotgun (WGS) entry which is preliminary data.</text>
</comment>
<evidence type="ECO:0008006" key="4">
    <source>
        <dbReference type="Google" id="ProtNLM"/>
    </source>
</evidence>
<accession>A0A1Y2L743</accession>
<feature type="transmembrane region" description="Helical" evidence="1">
    <location>
        <begin position="133"/>
        <end position="159"/>
    </location>
</feature>
<protein>
    <recommendedName>
        <fullName evidence="4">DUF2254 domain-containing protein</fullName>
    </recommendedName>
</protein>
<reference evidence="2 3" key="1">
    <citation type="submission" date="2014-03" db="EMBL/GenBank/DDBJ databases">
        <title>The draft genome sequence of Thalassospira alkalitolerans JCM 18968.</title>
        <authorList>
            <person name="Lai Q."/>
            <person name="Shao Z."/>
        </authorList>
    </citation>
    <scope>NUCLEOTIDE SEQUENCE [LARGE SCALE GENOMIC DNA]</scope>
    <source>
        <strain evidence="2 3">JCM 18968</strain>
    </source>
</reference>
<gene>
    <name evidence="2" type="ORF">TALK_19660</name>
</gene>